<dbReference type="Proteomes" id="UP000221011">
    <property type="component" value="Chromosome"/>
</dbReference>
<reference evidence="2 3" key="1">
    <citation type="submission" date="2017-08" db="EMBL/GenBank/DDBJ databases">
        <title>Complete Genome Sequence of Streptomyces formicae KY5, the formicamycin producer.</title>
        <authorList>
            <person name="Holmes N.A."/>
            <person name="Devine R."/>
            <person name="Qin Z."/>
            <person name="Seipke R.F."/>
            <person name="Wilkinson B."/>
            <person name="Hutchings M.I."/>
        </authorList>
    </citation>
    <scope>NUCLEOTIDE SEQUENCE [LARGE SCALE GENOMIC DNA]</scope>
    <source>
        <strain evidence="2 3">KY5</strain>
    </source>
</reference>
<dbReference type="AlphaFoldDB" id="A0A291QMJ3"/>
<evidence type="ECO:0000313" key="2">
    <source>
        <dbReference type="EMBL" id="ATL32778.1"/>
    </source>
</evidence>
<keyword evidence="3" id="KW-1185">Reference proteome</keyword>
<organism evidence="2 3">
    <name type="scientific">Streptomyces formicae</name>
    <dbReference type="NCBI Taxonomy" id="1616117"/>
    <lineage>
        <taxon>Bacteria</taxon>
        <taxon>Bacillati</taxon>
        <taxon>Actinomycetota</taxon>
        <taxon>Actinomycetes</taxon>
        <taxon>Kitasatosporales</taxon>
        <taxon>Streptomycetaceae</taxon>
        <taxon>Streptomyces</taxon>
    </lineage>
</organism>
<dbReference type="KEGG" id="sfk:KY5_7760c"/>
<evidence type="ECO:0000313" key="3">
    <source>
        <dbReference type="Proteomes" id="UP000221011"/>
    </source>
</evidence>
<evidence type="ECO:0008006" key="4">
    <source>
        <dbReference type="Google" id="ProtNLM"/>
    </source>
</evidence>
<evidence type="ECO:0000256" key="1">
    <source>
        <dbReference type="SAM" id="SignalP"/>
    </source>
</evidence>
<gene>
    <name evidence="2" type="ORF">KY5_7760c</name>
</gene>
<sequence length="193" mass="19934">MKRSRAIGAGVLFLLGTTAAVAQAAQSGPTAQHPPAVTSAASWCAKQGGTAQTQYPYRTDPRTQELVRLGGERTMCVFSADDGSRIAIAADTLAAEKETLAQRAYQRKIADPGGGVGNPSIAYCHAINGTAMYGPGKLDAGGWGPKGATKSDQVISACMFGDGSVIDAWGLKYHTGGVIRGADLAEKFRAESS</sequence>
<keyword evidence="1" id="KW-0732">Signal</keyword>
<protein>
    <recommendedName>
        <fullName evidence="4">Secreted protein</fullName>
    </recommendedName>
</protein>
<accession>A0A291QMJ3</accession>
<feature type="chain" id="PRO_5012990913" description="Secreted protein" evidence="1">
    <location>
        <begin position="25"/>
        <end position="193"/>
    </location>
</feature>
<proteinExistence type="predicted"/>
<name>A0A291QMJ3_9ACTN</name>
<feature type="signal peptide" evidence="1">
    <location>
        <begin position="1"/>
        <end position="24"/>
    </location>
</feature>
<dbReference type="RefSeq" id="WP_098246660.1">
    <property type="nucleotide sequence ID" value="NZ_CP022685.1"/>
</dbReference>
<dbReference type="EMBL" id="CP022685">
    <property type="protein sequence ID" value="ATL32778.1"/>
    <property type="molecule type" value="Genomic_DNA"/>
</dbReference>